<accession>A0A8D8DAR0</accession>
<proteinExistence type="predicted"/>
<organism evidence="2">
    <name type="scientific">Culex pipiens</name>
    <name type="common">House mosquito</name>
    <dbReference type="NCBI Taxonomy" id="7175"/>
    <lineage>
        <taxon>Eukaryota</taxon>
        <taxon>Metazoa</taxon>
        <taxon>Ecdysozoa</taxon>
        <taxon>Arthropoda</taxon>
        <taxon>Hexapoda</taxon>
        <taxon>Insecta</taxon>
        <taxon>Pterygota</taxon>
        <taxon>Neoptera</taxon>
        <taxon>Endopterygota</taxon>
        <taxon>Diptera</taxon>
        <taxon>Nematocera</taxon>
        <taxon>Culicoidea</taxon>
        <taxon>Culicidae</taxon>
        <taxon>Culicinae</taxon>
        <taxon>Culicini</taxon>
        <taxon>Culex</taxon>
        <taxon>Culex</taxon>
    </lineage>
</organism>
<name>A0A8D8DAR0_CULPI</name>
<feature type="region of interest" description="Disordered" evidence="1">
    <location>
        <begin position="67"/>
        <end position="102"/>
    </location>
</feature>
<dbReference type="EMBL" id="HBUE01158114">
    <property type="protein sequence ID" value="CAG6508832.1"/>
    <property type="molecule type" value="Transcribed_RNA"/>
</dbReference>
<protein>
    <submittedName>
        <fullName evidence="2">(northern house mosquito) hypothetical protein</fullName>
    </submittedName>
</protein>
<dbReference type="EMBL" id="HBUE01263239">
    <property type="protein sequence ID" value="CAG6560188.1"/>
    <property type="molecule type" value="Transcribed_RNA"/>
</dbReference>
<reference evidence="2" key="1">
    <citation type="submission" date="2021-05" db="EMBL/GenBank/DDBJ databases">
        <authorList>
            <person name="Alioto T."/>
            <person name="Alioto T."/>
            <person name="Gomez Garrido J."/>
        </authorList>
    </citation>
    <scope>NUCLEOTIDE SEQUENCE</scope>
</reference>
<dbReference type="AlphaFoldDB" id="A0A8D8DAR0"/>
<evidence type="ECO:0000256" key="1">
    <source>
        <dbReference type="SAM" id="MobiDB-lite"/>
    </source>
</evidence>
<evidence type="ECO:0000313" key="2">
    <source>
        <dbReference type="EMBL" id="CAG6508832.1"/>
    </source>
</evidence>
<sequence length="102" mass="11968">MDERLVQKVIQWNVKKNLNRNPHRTPTHDGGHTQLVQVLVRKNTPDYPQLTDTKKALLRELKDKEHRGYRGLSTRNRYEGGQVGGNGREVTSSFRKRFKKMK</sequence>